<dbReference type="Proteomes" id="UP000294498">
    <property type="component" value="Unassembled WGS sequence"/>
</dbReference>
<dbReference type="RefSeq" id="WP_133999012.1">
    <property type="nucleotide sequence ID" value="NZ_SODV01000002.1"/>
</dbReference>
<evidence type="ECO:0000256" key="5">
    <source>
        <dbReference type="ARBA" id="ARBA00023136"/>
    </source>
</evidence>
<comment type="caution">
    <text evidence="9">The sequence shown here is derived from an EMBL/GenBank/DDBJ whole genome shotgun (WGS) entry which is preliminary data.</text>
</comment>
<protein>
    <submittedName>
        <fullName evidence="9">Putative ABC transport system permease protein</fullName>
    </submittedName>
</protein>
<evidence type="ECO:0000256" key="2">
    <source>
        <dbReference type="ARBA" id="ARBA00022475"/>
    </source>
</evidence>
<dbReference type="PANTHER" id="PTHR30572:SF18">
    <property type="entry name" value="ABC-TYPE MACROLIDE FAMILY EXPORT SYSTEM PERMEASE COMPONENT 2"/>
    <property type="match status" value="1"/>
</dbReference>
<evidence type="ECO:0000256" key="1">
    <source>
        <dbReference type="ARBA" id="ARBA00004651"/>
    </source>
</evidence>
<feature type="transmembrane region" description="Helical" evidence="6">
    <location>
        <begin position="713"/>
        <end position="740"/>
    </location>
</feature>
<feature type="transmembrane region" description="Helical" evidence="6">
    <location>
        <begin position="21"/>
        <end position="41"/>
    </location>
</feature>
<dbReference type="InterPro" id="IPR050250">
    <property type="entry name" value="Macrolide_Exporter_MacB"/>
</dbReference>
<dbReference type="InterPro" id="IPR025857">
    <property type="entry name" value="MacB_PCD"/>
</dbReference>
<sequence>MLRNYFTIAWRNLAKNKVFSLINIAGLTIAITVCMMIYLFILNEYSVDNFHVKSDRIYRLRRSFLVEGTNRQAVWVSYPYATALLNDFPDMIEKAVRVRPDNDLFTLGDRSFNEPGVYKADSDFFSFFSFPLVKGDPATALKDPRSVVLTESTAKKYFGDRDPIGQVIEMDRQVPLKVTGVARDVPPNSHLQFDIVVNQAYEPHDTTPNAWPNNGWFTYVLLKDHTNPEALRAALPAFMEKYMGKAMRAQGFHFKLEMTALPKVYFESTSYDPVRHGDKAVVFVFVSIAALILLIACINFTNLSTVRAVERSKEVGLRKVLGALKSHLVRQFIGESILLTAVSCLLSVAFLAILMPAYNQLLGRTLVVSWSTWPLYVFLVGVTLLVGFVAGCYPAFVLSAFKPIESLKGKLRLGKGGSFFRQALVVVQFGISVFLIVGTLVMMNQLYFVQHTNVGYNRDQTVVVSIDNYDIYNHRRLFKTTLEGQPGIESVSMMSGDPGGFFDGMGFKTDGRNDQVFNARTEFSDFQIVPTLGLKVVAGRDFSPSFPTDSTDAVLVNKSAAAQLGYTPAQALGHWVQNTSTDNKQRRIVGVVDDFNFQSLKEEIEPLIITPGADNRVILIRVQPGALRPALRQIGEAYKRAAPAYPFEYHFLDQDFNELYKTDERQQTILGLFSGLAILIACLGLFGLASFTTARRFKEIGVRKVLGSSVRNIVLLLVSDLLRPILLGTLIAVPIGYYVMHHWVENFAYRTAVHWWIFAGAAGLTCSIALATVGGKALRAAMASPARSLRTE</sequence>
<dbReference type="InterPro" id="IPR003838">
    <property type="entry name" value="ABC3_permease_C"/>
</dbReference>
<dbReference type="GO" id="GO:0005886">
    <property type="term" value="C:plasma membrane"/>
    <property type="evidence" value="ECO:0007669"/>
    <property type="project" value="UniProtKB-SubCell"/>
</dbReference>
<organism evidence="9 10">
    <name type="scientific">Dinghuibacter silviterrae</name>
    <dbReference type="NCBI Taxonomy" id="1539049"/>
    <lineage>
        <taxon>Bacteria</taxon>
        <taxon>Pseudomonadati</taxon>
        <taxon>Bacteroidota</taxon>
        <taxon>Chitinophagia</taxon>
        <taxon>Chitinophagales</taxon>
        <taxon>Chitinophagaceae</taxon>
        <taxon>Dinghuibacter</taxon>
    </lineage>
</organism>
<feature type="domain" description="MacB-like periplasmic core" evidence="8">
    <location>
        <begin position="20"/>
        <end position="236"/>
    </location>
</feature>
<evidence type="ECO:0000256" key="4">
    <source>
        <dbReference type="ARBA" id="ARBA00022989"/>
    </source>
</evidence>
<dbReference type="EMBL" id="SODV01000002">
    <property type="protein sequence ID" value="TDW97203.1"/>
    <property type="molecule type" value="Genomic_DNA"/>
</dbReference>
<evidence type="ECO:0000256" key="6">
    <source>
        <dbReference type="SAM" id="Phobius"/>
    </source>
</evidence>
<name>A0A4R8DHJ9_9BACT</name>
<evidence type="ECO:0000313" key="10">
    <source>
        <dbReference type="Proteomes" id="UP000294498"/>
    </source>
</evidence>
<feature type="transmembrane region" description="Helical" evidence="6">
    <location>
        <begin position="375"/>
        <end position="401"/>
    </location>
</feature>
<dbReference type="AlphaFoldDB" id="A0A4R8DHJ9"/>
<feature type="transmembrane region" description="Helical" evidence="6">
    <location>
        <begin position="669"/>
        <end position="692"/>
    </location>
</feature>
<evidence type="ECO:0000313" key="9">
    <source>
        <dbReference type="EMBL" id="TDW97203.1"/>
    </source>
</evidence>
<keyword evidence="2" id="KW-1003">Cell membrane</keyword>
<gene>
    <name evidence="9" type="ORF">EDB95_5048</name>
</gene>
<dbReference type="Pfam" id="PF12704">
    <property type="entry name" value="MacB_PCD"/>
    <property type="match status" value="2"/>
</dbReference>
<reference evidence="9 10" key="1">
    <citation type="submission" date="2019-03" db="EMBL/GenBank/DDBJ databases">
        <title>Genomic Encyclopedia of Type Strains, Phase IV (KMG-IV): sequencing the most valuable type-strain genomes for metagenomic binning, comparative biology and taxonomic classification.</title>
        <authorList>
            <person name="Goeker M."/>
        </authorList>
    </citation>
    <scope>NUCLEOTIDE SEQUENCE [LARGE SCALE GENOMIC DNA]</scope>
    <source>
        <strain evidence="9 10">DSM 100059</strain>
    </source>
</reference>
<proteinExistence type="predicted"/>
<comment type="subcellular location">
    <subcellularLocation>
        <location evidence="1">Cell membrane</location>
        <topology evidence="1">Multi-pass membrane protein</topology>
    </subcellularLocation>
</comment>
<feature type="transmembrane region" description="Helical" evidence="6">
    <location>
        <begin position="280"/>
        <end position="303"/>
    </location>
</feature>
<evidence type="ECO:0000256" key="3">
    <source>
        <dbReference type="ARBA" id="ARBA00022692"/>
    </source>
</evidence>
<keyword evidence="10" id="KW-1185">Reference proteome</keyword>
<dbReference type="GO" id="GO:0022857">
    <property type="term" value="F:transmembrane transporter activity"/>
    <property type="evidence" value="ECO:0007669"/>
    <property type="project" value="TreeGrafter"/>
</dbReference>
<evidence type="ECO:0000259" key="8">
    <source>
        <dbReference type="Pfam" id="PF12704"/>
    </source>
</evidence>
<dbReference type="OrthoDB" id="1451596at2"/>
<keyword evidence="3 6" id="KW-0812">Transmembrane</keyword>
<feature type="transmembrane region" description="Helical" evidence="6">
    <location>
        <begin position="332"/>
        <end position="355"/>
    </location>
</feature>
<keyword evidence="4 6" id="KW-1133">Transmembrane helix</keyword>
<feature type="domain" description="ABC3 transporter permease C-terminal" evidence="7">
    <location>
        <begin position="287"/>
        <end position="398"/>
    </location>
</feature>
<feature type="transmembrane region" description="Helical" evidence="6">
    <location>
        <begin position="422"/>
        <end position="443"/>
    </location>
</feature>
<keyword evidence="5 6" id="KW-0472">Membrane</keyword>
<evidence type="ECO:0000259" key="7">
    <source>
        <dbReference type="Pfam" id="PF02687"/>
    </source>
</evidence>
<feature type="transmembrane region" description="Helical" evidence="6">
    <location>
        <begin position="752"/>
        <end position="773"/>
    </location>
</feature>
<feature type="domain" description="MacB-like periplasmic core" evidence="8">
    <location>
        <begin position="431"/>
        <end position="632"/>
    </location>
</feature>
<dbReference type="Pfam" id="PF02687">
    <property type="entry name" value="FtsX"/>
    <property type="match status" value="2"/>
</dbReference>
<accession>A0A4R8DHJ9</accession>
<dbReference type="PANTHER" id="PTHR30572">
    <property type="entry name" value="MEMBRANE COMPONENT OF TRANSPORTER-RELATED"/>
    <property type="match status" value="1"/>
</dbReference>
<feature type="domain" description="ABC3 transporter permease C-terminal" evidence="7">
    <location>
        <begin position="672"/>
        <end position="779"/>
    </location>
</feature>